<protein>
    <submittedName>
        <fullName evidence="9">Copper resistance protein CopC</fullName>
    </submittedName>
</protein>
<comment type="caution">
    <text evidence="9">The sequence shown here is derived from an EMBL/GenBank/DDBJ whole genome shotgun (WGS) entry which is preliminary data.</text>
</comment>
<dbReference type="Pfam" id="PF04234">
    <property type="entry name" value="CopC"/>
    <property type="match status" value="1"/>
</dbReference>
<organism evidence="9 10">
    <name type="scientific">Curtobacterium caseinilyticum</name>
    <dbReference type="NCBI Taxonomy" id="3055137"/>
    <lineage>
        <taxon>Bacteria</taxon>
        <taxon>Bacillati</taxon>
        <taxon>Actinomycetota</taxon>
        <taxon>Actinomycetes</taxon>
        <taxon>Micrococcales</taxon>
        <taxon>Microbacteriaceae</taxon>
        <taxon>Curtobacterium</taxon>
    </lineage>
</organism>
<name>A0ABT7TUU0_9MICO</name>
<keyword evidence="6" id="KW-1133">Transmembrane helix</keyword>
<feature type="signal peptide" evidence="7">
    <location>
        <begin position="1"/>
        <end position="27"/>
    </location>
</feature>
<accession>A0ABT7TUU0</accession>
<proteinExistence type="predicted"/>
<feature type="chain" id="PRO_5045290009" evidence="7">
    <location>
        <begin position="28"/>
        <end position="222"/>
    </location>
</feature>
<keyword evidence="2" id="KW-0479">Metal-binding</keyword>
<dbReference type="Proteomes" id="UP001236404">
    <property type="component" value="Unassembled WGS sequence"/>
</dbReference>
<dbReference type="InterPro" id="IPR014756">
    <property type="entry name" value="Ig_E-set"/>
</dbReference>
<evidence type="ECO:0000256" key="7">
    <source>
        <dbReference type="SAM" id="SignalP"/>
    </source>
</evidence>
<keyword evidence="3 7" id="KW-0732">Signal</keyword>
<sequence>MRLRALLATVVVAALAPVVLLAAPASAHDVLVSSDPAADASVPGDVDRVTLTLSEPPLSGLQTGIVISVTDAGGAERSTGDVRIDGNTIAKDVDLAAAGSYRVQWRSVSVDGHPISGEYRFTSTGATAAAPTTSASPDPAVTSAPTPTATAAAAPEASDEATAAAATPVDHSHHTVLLLIVALVIVGFAAVVGIRALRDRRNGVPADGAEVDGSADEHGPDR</sequence>
<dbReference type="Gene3D" id="2.60.40.1220">
    <property type="match status" value="1"/>
</dbReference>
<evidence type="ECO:0000259" key="8">
    <source>
        <dbReference type="Pfam" id="PF04234"/>
    </source>
</evidence>
<comment type="subcellular location">
    <subcellularLocation>
        <location evidence="1">Cell envelope</location>
    </subcellularLocation>
</comment>
<keyword evidence="10" id="KW-1185">Reference proteome</keyword>
<dbReference type="InterPro" id="IPR014755">
    <property type="entry name" value="Cu-Rt/internalin_Ig-like"/>
</dbReference>
<keyword evidence="6" id="KW-0472">Membrane</keyword>
<dbReference type="RefSeq" id="WP_289474590.1">
    <property type="nucleotide sequence ID" value="NZ_JAUCMN010000009.1"/>
</dbReference>
<evidence type="ECO:0000256" key="4">
    <source>
        <dbReference type="ARBA" id="ARBA00023008"/>
    </source>
</evidence>
<evidence type="ECO:0000256" key="6">
    <source>
        <dbReference type="SAM" id="Phobius"/>
    </source>
</evidence>
<keyword evidence="4" id="KW-0186">Copper</keyword>
<feature type="transmembrane region" description="Helical" evidence="6">
    <location>
        <begin position="176"/>
        <end position="197"/>
    </location>
</feature>
<feature type="region of interest" description="Disordered" evidence="5">
    <location>
        <begin position="203"/>
        <end position="222"/>
    </location>
</feature>
<feature type="region of interest" description="Disordered" evidence="5">
    <location>
        <begin position="128"/>
        <end position="147"/>
    </location>
</feature>
<evidence type="ECO:0000256" key="3">
    <source>
        <dbReference type="ARBA" id="ARBA00022729"/>
    </source>
</evidence>
<evidence type="ECO:0000256" key="1">
    <source>
        <dbReference type="ARBA" id="ARBA00004196"/>
    </source>
</evidence>
<evidence type="ECO:0000256" key="5">
    <source>
        <dbReference type="SAM" id="MobiDB-lite"/>
    </source>
</evidence>
<dbReference type="InterPro" id="IPR032694">
    <property type="entry name" value="CopC/D"/>
</dbReference>
<dbReference type="PANTHER" id="PTHR34820">
    <property type="entry name" value="INNER MEMBRANE PROTEIN YEBZ"/>
    <property type="match status" value="1"/>
</dbReference>
<feature type="domain" description="CopC" evidence="8">
    <location>
        <begin position="28"/>
        <end position="122"/>
    </location>
</feature>
<dbReference type="InterPro" id="IPR007348">
    <property type="entry name" value="CopC_dom"/>
</dbReference>
<dbReference type="SUPFAM" id="SSF81296">
    <property type="entry name" value="E set domains"/>
    <property type="match status" value="1"/>
</dbReference>
<evidence type="ECO:0000313" key="9">
    <source>
        <dbReference type="EMBL" id="MDM7892667.1"/>
    </source>
</evidence>
<keyword evidence="6" id="KW-0812">Transmembrane</keyword>
<evidence type="ECO:0000256" key="2">
    <source>
        <dbReference type="ARBA" id="ARBA00022723"/>
    </source>
</evidence>
<dbReference type="PANTHER" id="PTHR34820:SF4">
    <property type="entry name" value="INNER MEMBRANE PROTEIN YEBZ"/>
    <property type="match status" value="1"/>
</dbReference>
<gene>
    <name evidence="9" type="ORF">QUG93_13310</name>
</gene>
<dbReference type="EMBL" id="JAUCMN010000009">
    <property type="protein sequence ID" value="MDM7892667.1"/>
    <property type="molecule type" value="Genomic_DNA"/>
</dbReference>
<evidence type="ECO:0000313" key="10">
    <source>
        <dbReference type="Proteomes" id="UP001236404"/>
    </source>
</evidence>
<reference evidence="9 10" key="1">
    <citation type="submission" date="2023-06" db="EMBL/GenBank/DDBJ databases">
        <authorList>
            <person name="Feng G."/>
            <person name="Li J."/>
            <person name="Zhu H."/>
        </authorList>
    </citation>
    <scope>NUCLEOTIDE SEQUENCE [LARGE SCALE GENOMIC DNA]</scope>
    <source>
        <strain evidence="9 10">RHCKG28</strain>
    </source>
</reference>